<dbReference type="EMBL" id="JAZDRO010000001">
    <property type="protein sequence ID" value="MEE2565949.1"/>
    <property type="molecule type" value="Genomic_DNA"/>
</dbReference>
<keyword evidence="5 10" id="KW-0067">ATP-binding</keyword>
<dbReference type="SUPFAM" id="SSF50677">
    <property type="entry name" value="ValRS/IleRS/LeuRS editing domain"/>
    <property type="match status" value="1"/>
</dbReference>
<dbReference type="InterPro" id="IPR009080">
    <property type="entry name" value="tRNAsynth_Ia_anticodon-bd"/>
</dbReference>
<dbReference type="NCBIfam" id="TIGR00392">
    <property type="entry name" value="ileS"/>
    <property type="match status" value="1"/>
</dbReference>
<evidence type="ECO:0000256" key="5">
    <source>
        <dbReference type="ARBA" id="ARBA00022840"/>
    </source>
</evidence>
<dbReference type="InterPro" id="IPR050081">
    <property type="entry name" value="Ile-tRNA_ligase"/>
</dbReference>
<evidence type="ECO:0000259" key="12">
    <source>
        <dbReference type="Pfam" id="PF08264"/>
    </source>
</evidence>
<evidence type="ECO:0000313" key="13">
    <source>
        <dbReference type="EMBL" id="MEE2565949.1"/>
    </source>
</evidence>
<comment type="function">
    <text evidence="8 10">Catalyzes the attachment of isoleucine to tRNA(Ile). As IleRS can inadvertently accommodate and process structurally similar amino acids such as valine, to avoid such errors it has two additional distinct tRNA(Ile)-dependent editing activities. One activity is designated as 'pretransfer' editing and involves the hydrolysis of activated Val-AMP. The other activity is designated 'posttransfer' editing and involves deacylation of mischarged Val-tRNA(Ile).</text>
</comment>
<dbReference type="InterPro" id="IPR002300">
    <property type="entry name" value="aa-tRNA-synth_Ia"/>
</dbReference>
<dbReference type="InterPro" id="IPR009008">
    <property type="entry name" value="Val/Leu/Ile-tRNA-synth_edit"/>
</dbReference>
<dbReference type="PANTHER" id="PTHR42765:SF1">
    <property type="entry name" value="ISOLEUCINE--TRNA LIGASE, MITOCHONDRIAL"/>
    <property type="match status" value="1"/>
</dbReference>
<keyword evidence="2 10" id="KW-0963">Cytoplasm</keyword>
<dbReference type="Gene3D" id="1.10.730.20">
    <property type="match status" value="1"/>
</dbReference>
<evidence type="ECO:0000256" key="9">
    <source>
        <dbReference type="ARBA" id="ARBA00048359"/>
    </source>
</evidence>
<dbReference type="InterPro" id="IPR033708">
    <property type="entry name" value="Anticodon_Ile_BEm"/>
</dbReference>
<keyword evidence="14" id="KW-1185">Reference proteome</keyword>
<comment type="subcellular location">
    <subcellularLocation>
        <location evidence="10">Cytoplasm</location>
    </subcellularLocation>
</comment>
<feature type="domain" description="Methionyl/Valyl/Leucyl/Isoleucyl-tRNA synthetase anticodon-binding" evidence="12">
    <location>
        <begin position="729"/>
        <end position="879"/>
    </location>
</feature>
<evidence type="ECO:0000256" key="6">
    <source>
        <dbReference type="ARBA" id="ARBA00022917"/>
    </source>
</evidence>
<dbReference type="PANTHER" id="PTHR42765">
    <property type="entry name" value="SOLEUCYL-TRNA SYNTHETASE"/>
    <property type="match status" value="1"/>
</dbReference>
<dbReference type="RefSeq" id="WP_330195478.1">
    <property type="nucleotide sequence ID" value="NZ_JAZDRO010000001.1"/>
</dbReference>
<dbReference type="PROSITE" id="PS00178">
    <property type="entry name" value="AA_TRNA_LIGASE_I"/>
    <property type="match status" value="1"/>
</dbReference>
<keyword evidence="4 10" id="KW-0547">Nucleotide-binding</keyword>
<evidence type="ECO:0000256" key="2">
    <source>
        <dbReference type="ARBA" id="ARBA00022490"/>
    </source>
</evidence>
<dbReference type="CDD" id="cd07960">
    <property type="entry name" value="Anticodon_Ia_Ile_BEm"/>
    <property type="match status" value="1"/>
</dbReference>
<dbReference type="EC" id="6.1.1.5" evidence="10"/>
<comment type="catalytic activity">
    <reaction evidence="9 10">
        <text>tRNA(Ile) + L-isoleucine + ATP = L-isoleucyl-tRNA(Ile) + AMP + diphosphate</text>
        <dbReference type="Rhea" id="RHEA:11060"/>
        <dbReference type="Rhea" id="RHEA-COMP:9666"/>
        <dbReference type="Rhea" id="RHEA-COMP:9695"/>
        <dbReference type="ChEBI" id="CHEBI:30616"/>
        <dbReference type="ChEBI" id="CHEBI:33019"/>
        <dbReference type="ChEBI" id="CHEBI:58045"/>
        <dbReference type="ChEBI" id="CHEBI:78442"/>
        <dbReference type="ChEBI" id="CHEBI:78528"/>
        <dbReference type="ChEBI" id="CHEBI:456215"/>
        <dbReference type="EC" id="6.1.1.5"/>
    </reaction>
</comment>
<dbReference type="InterPro" id="IPR013155">
    <property type="entry name" value="M/V/L/I-tRNA-synth_anticd-bd"/>
</dbReference>
<keyword evidence="7 10" id="KW-0030">Aminoacyl-tRNA synthetase</keyword>
<protein>
    <recommendedName>
        <fullName evidence="10">Isoleucine--tRNA ligase</fullName>
        <ecNumber evidence="10">6.1.1.5</ecNumber>
    </recommendedName>
    <alternativeName>
        <fullName evidence="10">Isoleucyl-tRNA synthetase</fullName>
        <shortName evidence="10">IleRS</shortName>
    </alternativeName>
</protein>
<dbReference type="PRINTS" id="PR00984">
    <property type="entry name" value="TRNASYNTHILE"/>
</dbReference>
<dbReference type="HAMAP" id="MF_02002">
    <property type="entry name" value="Ile_tRNA_synth_type1"/>
    <property type="match status" value="1"/>
</dbReference>
<evidence type="ECO:0000256" key="1">
    <source>
        <dbReference type="ARBA" id="ARBA00006887"/>
    </source>
</evidence>
<dbReference type="InterPro" id="IPR023585">
    <property type="entry name" value="Ile-tRNA-ligase_type1"/>
</dbReference>
<sequence>MTDSSAETGRDYRETLFLPQTEFPMRAGLPKQEPLWLERWAKLDIYGRLRAKAEGRPRFELHDGPPYANGHIHIGTAMNKILKDFVVRSRQMLGHDAPYMPGWDCHGLPIEWKVEQNYRAKGRSKDDVPKREFRAECRAYAGEWLDVQRTEFQRLGVQGEWDSPYTTMAYASEAAIVSEFLKFVDNGLVYRGSMPVMWSPVEQTALAEAEVEYHDKVSTTIHVRFPLRGVKKDGSAIPGALTGAHVVIWTTTPWTIPGNKAICFSPTISYGAYKVLAADAEGFTPWARPGDLLIVADALWEQTAAAGNIVKFERVCDVDPDGFVCSHPFSRLDTYWDYPVPLLAGDHVTDEDGTGFVHTAPGHGAEDYIAWMGAKEWHRGEAIPHTVGEDGAFLPHIPRFAGLEIVRTSGKKTGQDGPANGAVIEALIEAGLLLARGRMEHSYPHSWRSKAPVIFRNTPQWFVAMDKPFGDGKTLRERALASIDATDWTPKTALNRIRAMVEGRPDWLISRQRAWGVPLTIFVNSDTGDILNDAAVNERVRAAVAEEGADAWFDRPASEFLGDGYSPDEWEKVTDILDVWFDSGCTHAFAIENNPAHKWPADVYLEGSDQHRGWFQSSLLESCGTRGRAPYEAVVTHGFVMAEDGRKMSKSLGNVIAPDQVANQYGAEILRLWASSQDFTADLRIGDAIIGTSVDAYRKLRNTVRYLLGALDGFEDAERLPVAEMPSLERWVLHRLSELDATVREGYAAYDFKKVYGALFNFCIVDLSAFYLDVRKDSLYCDRPDSVRRRACRTVMDAIFDRLTAWLAPILPFTMEEAWLSRFPSDDGSVHLRDFPETPAEWRDTDRAARWSVIRRLRRVVTGALEVERREKRIGSSLEAAPVVHVADPAYRAAMEAEAPGEVDDFLAEIAITSAAQLVEGEAPSGAHCLEDVADIGVVVNRAKGRKCARSWKISPDVGSDARYPDVTARDADAVAWWDAQHGKGN</sequence>
<comment type="caution">
    <text evidence="10">Lacks conserved residue(s) required for the propagation of feature annotation.</text>
</comment>
<comment type="similarity">
    <text evidence="1 10">Belongs to the class-I aminoacyl-tRNA synthetase family. IleS type 1 subfamily.</text>
</comment>
<feature type="binding site" evidence="10">
    <location>
        <position position="606"/>
    </location>
    <ligand>
        <name>L-isoleucyl-5'-AMP</name>
        <dbReference type="ChEBI" id="CHEBI:178002"/>
    </ligand>
</feature>
<evidence type="ECO:0000256" key="10">
    <source>
        <dbReference type="HAMAP-Rule" id="MF_02002"/>
    </source>
</evidence>
<dbReference type="SUPFAM" id="SSF47323">
    <property type="entry name" value="Anticodon-binding domain of a subclass of class I aminoacyl-tRNA synthetases"/>
    <property type="match status" value="1"/>
</dbReference>
<evidence type="ECO:0000313" key="14">
    <source>
        <dbReference type="Proteomes" id="UP001310692"/>
    </source>
</evidence>
<proteinExistence type="inferred from homology"/>
<gene>
    <name evidence="10 13" type="primary">ileS</name>
    <name evidence="13" type="ORF">V0U35_04590</name>
</gene>
<dbReference type="Gene3D" id="3.40.50.620">
    <property type="entry name" value="HUPs"/>
    <property type="match status" value="2"/>
</dbReference>
<dbReference type="Pfam" id="PF08264">
    <property type="entry name" value="Anticodon_1"/>
    <property type="match status" value="1"/>
</dbReference>
<comment type="subunit">
    <text evidence="10">Monomer.</text>
</comment>
<accession>A0ABU7LWL3</accession>
<evidence type="ECO:0000256" key="4">
    <source>
        <dbReference type="ARBA" id="ARBA00022741"/>
    </source>
</evidence>
<evidence type="ECO:0000256" key="8">
    <source>
        <dbReference type="ARBA" id="ARBA00025217"/>
    </source>
</evidence>
<dbReference type="Proteomes" id="UP001310692">
    <property type="component" value="Unassembled WGS sequence"/>
</dbReference>
<dbReference type="InterPro" id="IPR001412">
    <property type="entry name" value="aa-tRNA-synth_I_CS"/>
</dbReference>
<comment type="domain">
    <text evidence="10">IleRS has two distinct active sites: one for aminoacylation and one for editing. The misactivated valine is translocated from the active site to the editing site, which sterically excludes the correctly activated isoleucine. The single editing site contains two valyl binding pockets, one specific for each substrate (Val-AMP or Val-tRNA(Ile)).</text>
</comment>
<keyword evidence="6 10" id="KW-0648">Protein biosynthesis</keyword>
<dbReference type="SUPFAM" id="SSF52374">
    <property type="entry name" value="Nucleotidylyl transferase"/>
    <property type="match status" value="1"/>
</dbReference>
<feature type="domain" description="Aminoacyl-tRNA synthetase class Ia" evidence="11">
    <location>
        <begin position="36"/>
        <end position="685"/>
    </location>
</feature>
<dbReference type="GO" id="GO:0004822">
    <property type="term" value="F:isoleucine-tRNA ligase activity"/>
    <property type="evidence" value="ECO:0007669"/>
    <property type="project" value="UniProtKB-EC"/>
</dbReference>
<feature type="short sequence motif" description="'HIGH' region" evidence="10">
    <location>
        <begin position="66"/>
        <end position="76"/>
    </location>
</feature>
<organism evidence="13 14">
    <name type="scientific">Hyphobacterium marinum</name>
    <dbReference type="NCBI Taxonomy" id="3116574"/>
    <lineage>
        <taxon>Bacteria</taxon>
        <taxon>Pseudomonadati</taxon>
        <taxon>Pseudomonadota</taxon>
        <taxon>Alphaproteobacteria</taxon>
        <taxon>Maricaulales</taxon>
        <taxon>Maricaulaceae</taxon>
        <taxon>Hyphobacterium</taxon>
    </lineage>
</organism>
<dbReference type="InterPro" id="IPR002301">
    <property type="entry name" value="Ile-tRNA-ligase"/>
</dbReference>
<comment type="caution">
    <text evidence="13">The sequence shown here is derived from an EMBL/GenBank/DDBJ whole genome shotgun (WGS) entry which is preliminary data.</text>
</comment>
<reference evidence="13 14" key="1">
    <citation type="submission" date="2024-01" db="EMBL/GenBank/DDBJ databases">
        <title>Hyphobacterium bacterium isolated from marine sediment.</title>
        <authorList>
            <person name="Zhao S."/>
        </authorList>
    </citation>
    <scope>NUCLEOTIDE SEQUENCE [LARGE SCALE GENOMIC DNA]</scope>
    <source>
        <strain evidence="13 14">Y60-23</strain>
    </source>
</reference>
<dbReference type="Pfam" id="PF00133">
    <property type="entry name" value="tRNA-synt_1"/>
    <property type="match status" value="1"/>
</dbReference>
<evidence type="ECO:0000256" key="3">
    <source>
        <dbReference type="ARBA" id="ARBA00022598"/>
    </source>
</evidence>
<feature type="binding site" evidence="10">
    <location>
        <position position="650"/>
    </location>
    <ligand>
        <name>ATP</name>
        <dbReference type="ChEBI" id="CHEBI:30616"/>
    </ligand>
</feature>
<feature type="short sequence motif" description="'KMSKS' region" evidence="10">
    <location>
        <begin position="647"/>
        <end position="651"/>
    </location>
</feature>
<dbReference type="Gene3D" id="3.90.740.10">
    <property type="entry name" value="Valyl/Leucyl/Isoleucyl-tRNA synthetase, editing domain"/>
    <property type="match status" value="1"/>
</dbReference>
<evidence type="ECO:0000259" key="11">
    <source>
        <dbReference type="Pfam" id="PF00133"/>
    </source>
</evidence>
<dbReference type="InterPro" id="IPR014729">
    <property type="entry name" value="Rossmann-like_a/b/a_fold"/>
</dbReference>
<name>A0ABU7LWL3_9PROT</name>
<keyword evidence="3 10" id="KW-0436">Ligase</keyword>
<dbReference type="Gene3D" id="1.10.10.830">
    <property type="entry name" value="Ile-tRNA synthetase CP2 domain-like"/>
    <property type="match status" value="1"/>
</dbReference>
<evidence type="ECO:0000256" key="7">
    <source>
        <dbReference type="ARBA" id="ARBA00023146"/>
    </source>
</evidence>